<name>A0A0G4EYQ1_VITBC</name>
<dbReference type="Pfam" id="PF01210">
    <property type="entry name" value="NAD_Gly3P_dh_N"/>
    <property type="match status" value="1"/>
</dbReference>
<dbReference type="Gene3D" id="3.40.50.720">
    <property type="entry name" value="NAD(P)-binding Rossmann-like Domain"/>
    <property type="match status" value="1"/>
</dbReference>
<feature type="domain" description="Glycerol-3-phosphate dehydrogenase NAD-dependent C-terminal" evidence="11">
    <location>
        <begin position="214"/>
        <end position="354"/>
    </location>
</feature>
<dbReference type="SUPFAM" id="SSF48179">
    <property type="entry name" value="6-phosphogluconate dehydrogenase C-terminal domain-like"/>
    <property type="match status" value="1"/>
</dbReference>
<feature type="domain" description="Glycerol-3-phosphate dehydrogenase NAD-dependent N-terminal" evidence="10">
    <location>
        <begin position="38"/>
        <end position="193"/>
    </location>
</feature>
<evidence type="ECO:0000256" key="5">
    <source>
        <dbReference type="ARBA" id="ARBA00060503"/>
    </source>
</evidence>
<dbReference type="Proteomes" id="UP000041254">
    <property type="component" value="Unassembled WGS sequence"/>
</dbReference>
<evidence type="ECO:0000259" key="11">
    <source>
        <dbReference type="Pfam" id="PF07479"/>
    </source>
</evidence>
<keyword evidence="3 7" id="KW-0520">NAD</keyword>
<dbReference type="STRING" id="1169540.A0A0G4EYQ1"/>
<feature type="region of interest" description="Disordered" evidence="9">
    <location>
        <begin position="400"/>
        <end position="422"/>
    </location>
</feature>
<dbReference type="FunCoup" id="A0A0G4EYQ1">
    <property type="interactions" value="67"/>
</dbReference>
<evidence type="ECO:0000256" key="4">
    <source>
        <dbReference type="ARBA" id="ARBA00048683"/>
    </source>
</evidence>
<dbReference type="FunFam" id="1.10.1040.10:FF:000001">
    <property type="entry name" value="Glycerol-3-phosphate dehydrogenase [NAD(P)+]"/>
    <property type="match status" value="1"/>
</dbReference>
<dbReference type="GO" id="GO:0141152">
    <property type="term" value="F:glycerol-3-phosphate dehydrogenase (NAD+) activity"/>
    <property type="evidence" value="ECO:0007669"/>
    <property type="project" value="UniProtKB-UniRule"/>
</dbReference>
<dbReference type="InterPro" id="IPR036291">
    <property type="entry name" value="NAD(P)-bd_dom_sf"/>
</dbReference>
<keyword evidence="2 7" id="KW-0560">Oxidoreductase</keyword>
<protein>
    <recommendedName>
        <fullName evidence="8">Glycerol-3-phosphate dehydrogenase [NAD(+)]</fullName>
        <ecNumber evidence="8">1.1.1.8</ecNumber>
    </recommendedName>
</protein>
<evidence type="ECO:0000256" key="6">
    <source>
        <dbReference type="ARBA" id="ARBA00084116"/>
    </source>
</evidence>
<evidence type="ECO:0000256" key="7">
    <source>
        <dbReference type="RuleBase" id="RU000437"/>
    </source>
</evidence>
<evidence type="ECO:0000259" key="10">
    <source>
        <dbReference type="Pfam" id="PF01210"/>
    </source>
</evidence>
<dbReference type="AlphaFoldDB" id="A0A0G4EYQ1"/>
<dbReference type="GO" id="GO:0005829">
    <property type="term" value="C:cytosol"/>
    <property type="evidence" value="ECO:0007669"/>
    <property type="project" value="TreeGrafter"/>
</dbReference>
<dbReference type="PANTHER" id="PTHR11728">
    <property type="entry name" value="GLYCEROL-3-PHOSPHATE DEHYDROGENASE"/>
    <property type="match status" value="1"/>
</dbReference>
<feature type="region of interest" description="Disordered" evidence="9">
    <location>
        <begin position="1"/>
        <end position="27"/>
    </location>
</feature>
<dbReference type="InterPro" id="IPR008927">
    <property type="entry name" value="6-PGluconate_DH-like_C_sf"/>
</dbReference>
<dbReference type="InterPro" id="IPR013328">
    <property type="entry name" value="6PGD_dom2"/>
</dbReference>
<dbReference type="InterPro" id="IPR006168">
    <property type="entry name" value="G3P_DH_NAD-dep"/>
</dbReference>
<dbReference type="NCBIfam" id="NF000942">
    <property type="entry name" value="PRK00094.1-4"/>
    <property type="match status" value="1"/>
</dbReference>
<feature type="compositionally biased region" description="Polar residues" evidence="9">
    <location>
        <begin position="1"/>
        <end position="17"/>
    </location>
</feature>
<dbReference type="GO" id="GO:0046168">
    <property type="term" value="P:glycerol-3-phosphate catabolic process"/>
    <property type="evidence" value="ECO:0007669"/>
    <property type="project" value="UniProtKB-UniRule"/>
</dbReference>
<dbReference type="InterPro" id="IPR011128">
    <property type="entry name" value="G3P_DH_NAD-dep_N"/>
</dbReference>
<dbReference type="InterPro" id="IPR006109">
    <property type="entry name" value="G3P_DH_NAD-dep_C"/>
</dbReference>
<evidence type="ECO:0000256" key="1">
    <source>
        <dbReference type="ARBA" id="ARBA00011009"/>
    </source>
</evidence>
<comment type="similarity">
    <text evidence="1 7">Belongs to the NAD-dependent glycerol-3-phosphate dehydrogenase family.</text>
</comment>
<dbReference type="FunFam" id="3.40.50.720:FF:000019">
    <property type="entry name" value="Glycerol-3-phosphate dehydrogenase [NAD(P)+]"/>
    <property type="match status" value="1"/>
</dbReference>
<dbReference type="SUPFAM" id="SSF51735">
    <property type="entry name" value="NAD(P)-binding Rossmann-fold domains"/>
    <property type="match status" value="1"/>
</dbReference>
<comment type="subcellular location">
    <subcellularLocation>
        <location evidence="5">Glycosome</location>
    </subcellularLocation>
</comment>
<dbReference type="PRINTS" id="PR00077">
    <property type="entry name" value="GPDHDRGNASE"/>
</dbReference>
<sequence>MSSAADSSRGNGPASGTTKEEAASLPPHPAALTTRCAAVLGGGSFGTALSQLLARQGTQVRLWMRDKAVIESINERHENPKYLAGQNLSEKIKATSSVAEAVSGVAVVLLAVPTAYFRGFLLEHMSVLPVGVPLICCSKGIENDTLLTPFEIMEYELPGKYHRYIVVLSGPSFAKEVINGKPTSVTIAARDPAIAKLAQYYVSDKLFRAYRSTDVIGVEICGAIKNVYAIAAGACDGCDFGFDGRAAMITRGLAEIARLAVIKGANPLTISGLAGVGDLVLTCTGNLSRNWQVGNRLAQGEKLEDVIKSMKMVAEGVNTAKSLMQMVKKYNIEMPIAEEVYKVLYEGKSIEEAMNSLSSRALGEEIDDTVKEVVGLPAGPSAPVVARQAGSGLRQSSLTLPGAGGIGVDDQHTPSKLVEHLP</sequence>
<evidence type="ECO:0000313" key="13">
    <source>
        <dbReference type="Proteomes" id="UP000041254"/>
    </source>
</evidence>
<dbReference type="EC" id="1.1.1.8" evidence="8"/>
<dbReference type="InParanoid" id="A0A0G4EYQ1"/>
<gene>
    <name evidence="12" type="ORF">Vbra_8504</name>
</gene>
<feature type="compositionally biased region" description="Basic and acidic residues" evidence="9">
    <location>
        <begin position="409"/>
        <end position="422"/>
    </location>
</feature>
<dbReference type="VEuPathDB" id="CryptoDB:Vbra_8504"/>
<reference evidence="12 13" key="1">
    <citation type="submission" date="2014-11" db="EMBL/GenBank/DDBJ databases">
        <authorList>
            <person name="Zhu J."/>
            <person name="Qi W."/>
            <person name="Song R."/>
        </authorList>
    </citation>
    <scope>NUCLEOTIDE SEQUENCE [LARGE SCALE GENOMIC DNA]</scope>
</reference>
<dbReference type="GO" id="GO:0005975">
    <property type="term" value="P:carbohydrate metabolic process"/>
    <property type="evidence" value="ECO:0007669"/>
    <property type="project" value="InterPro"/>
</dbReference>
<evidence type="ECO:0000313" key="12">
    <source>
        <dbReference type="EMBL" id="CEM04071.1"/>
    </source>
</evidence>
<dbReference type="PhylomeDB" id="A0A0G4EYQ1"/>
<accession>A0A0G4EYQ1</accession>
<evidence type="ECO:0000256" key="3">
    <source>
        <dbReference type="ARBA" id="ARBA00023027"/>
    </source>
</evidence>
<keyword evidence="6" id="KW-0327">Glycosome</keyword>
<dbReference type="NCBIfam" id="NF000940">
    <property type="entry name" value="PRK00094.1-2"/>
    <property type="match status" value="1"/>
</dbReference>
<comment type="catalytic activity">
    <reaction evidence="4 8">
        <text>sn-glycerol 3-phosphate + NAD(+) = dihydroxyacetone phosphate + NADH + H(+)</text>
        <dbReference type="Rhea" id="RHEA:11092"/>
        <dbReference type="ChEBI" id="CHEBI:15378"/>
        <dbReference type="ChEBI" id="CHEBI:57540"/>
        <dbReference type="ChEBI" id="CHEBI:57597"/>
        <dbReference type="ChEBI" id="CHEBI:57642"/>
        <dbReference type="ChEBI" id="CHEBI:57945"/>
        <dbReference type="EC" id="1.1.1.8"/>
    </reaction>
</comment>
<dbReference type="HAMAP" id="MF_00394">
    <property type="entry name" value="NAD_Glyc3P_dehydrog"/>
    <property type="match status" value="1"/>
</dbReference>
<dbReference type="GO" id="GO:0020015">
    <property type="term" value="C:glycosome"/>
    <property type="evidence" value="ECO:0007669"/>
    <property type="project" value="UniProtKB-SubCell"/>
</dbReference>
<evidence type="ECO:0000256" key="9">
    <source>
        <dbReference type="SAM" id="MobiDB-lite"/>
    </source>
</evidence>
<dbReference type="OMA" id="CKYFPDH"/>
<proteinExistence type="inferred from homology"/>
<dbReference type="Pfam" id="PF07479">
    <property type="entry name" value="NAD_Gly3P_dh_C"/>
    <property type="match status" value="1"/>
</dbReference>
<organism evidence="12 13">
    <name type="scientific">Vitrella brassicaformis (strain CCMP3155)</name>
    <dbReference type="NCBI Taxonomy" id="1169540"/>
    <lineage>
        <taxon>Eukaryota</taxon>
        <taxon>Sar</taxon>
        <taxon>Alveolata</taxon>
        <taxon>Colpodellida</taxon>
        <taxon>Vitrellaceae</taxon>
        <taxon>Vitrella</taxon>
    </lineage>
</organism>
<evidence type="ECO:0000256" key="8">
    <source>
        <dbReference type="RuleBase" id="RU361243"/>
    </source>
</evidence>
<dbReference type="GO" id="GO:0051287">
    <property type="term" value="F:NAD binding"/>
    <property type="evidence" value="ECO:0007669"/>
    <property type="project" value="UniProtKB-UniRule"/>
</dbReference>
<keyword evidence="13" id="KW-1185">Reference proteome</keyword>
<dbReference type="OrthoDB" id="10263760at2759"/>
<dbReference type="PANTHER" id="PTHR11728:SF1">
    <property type="entry name" value="GLYCEROL-3-PHOSPHATE DEHYDROGENASE [NAD(+)] 2, CHLOROPLASTIC"/>
    <property type="match status" value="1"/>
</dbReference>
<evidence type="ECO:0000256" key="2">
    <source>
        <dbReference type="ARBA" id="ARBA00023002"/>
    </source>
</evidence>
<dbReference type="Gene3D" id="1.10.1040.10">
    <property type="entry name" value="N-(1-d-carboxylethyl)-l-norvaline Dehydrogenase, domain 2"/>
    <property type="match status" value="1"/>
</dbReference>
<dbReference type="EMBL" id="CDMY01000347">
    <property type="protein sequence ID" value="CEM04071.1"/>
    <property type="molecule type" value="Genomic_DNA"/>
</dbReference>